<evidence type="ECO:0000256" key="7">
    <source>
        <dbReference type="PROSITE-ProRule" id="PRU00024"/>
    </source>
</evidence>
<dbReference type="Pfam" id="PF00097">
    <property type="entry name" value="zf-C3HC4"/>
    <property type="match status" value="1"/>
</dbReference>
<sequence>MSVEDDIRSQFSCSICLDTFKDPVTTECEHDFCRPCITEYWDREETSICPLCRQYSSGILRTNRTLACVVEILQSKKGNSSEETESSGDNNFGFLLLVILIFVIVLLWSLSPDASSLGFYPKDYDMCPQHKEKLKLFCEDDQELICLICRDSNKHKNHRVYPINEAARYYKHELTTMLESLKRKLIHHQVIKSNYEENLTQLMDEVSLTEQSIGRVFVHLHEYLRMEEENIMQELHNDAWQRFTVLEEIIMQLTFESTSLSDTIQAVSEDLIQEDAILFLMVKIKMAISDPRDVSVKIDGAKYKFLMLYNSWKKMVHEIGFNTVPLSLDPDTAHWNLLIFDNMTSVAYSHNLKKSPSKPSRFSAHPFVLAKQGFSSGIHYWEIFVGCKAEWVLGVTKQSVERKAPISSQAGLWTLEKKGKHYVACSVPHVVIFSRFKPRKIGVYLDYEAGQVSFYNADKMTLMYTFRDSFTETLYPVFSPGVNFTPLRILHLNP</sequence>
<dbReference type="InterPro" id="IPR000315">
    <property type="entry name" value="Znf_B-box"/>
</dbReference>
<dbReference type="Pfam" id="PF00622">
    <property type="entry name" value="SPRY"/>
    <property type="match status" value="1"/>
</dbReference>
<dbReference type="SMART" id="SM00449">
    <property type="entry name" value="SPRY"/>
    <property type="match status" value="1"/>
</dbReference>
<evidence type="ECO:0000259" key="10">
    <source>
        <dbReference type="PROSITE" id="PS50119"/>
    </source>
</evidence>
<comment type="subcellular location">
    <subcellularLocation>
        <location evidence="1">Cytoplasm</location>
    </subcellularLocation>
</comment>
<dbReference type="Gene3D" id="3.30.160.60">
    <property type="entry name" value="Classic Zinc Finger"/>
    <property type="match status" value="1"/>
</dbReference>
<dbReference type="InterPro" id="IPR050143">
    <property type="entry name" value="TRIM/RBCC"/>
</dbReference>
<dbReference type="PANTHER" id="PTHR24103">
    <property type="entry name" value="E3 UBIQUITIN-PROTEIN LIGASE TRIM"/>
    <property type="match status" value="1"/>
</dbReference>
<keyword evidence="5 7" id="KW-0863">Zinc-finger</keyword>
<dbReference type="CDD" id="cd13733">
    <property type="entry name" value="SPRY_PRY_C-I_1"/>
    <property type="match status" value="1"/>
</dbReference>
<dbReference type="PROSITE" id="PS50089">
    <property type="entry name" value="ZF_RING_2"/>
    <property type="match status" value="1"/>
</dbReference>
<dbReference type="InterPro" id="IPR013320">
    <property type="entry name" value="ConA-like_dom_sf"/>
</dbReference>
<dbReference type="EMBL" id="BEZZ01000439">
    <property type="protein sequence ID" value="GCC32493.1"/>
    <property type="molecule type" value="Genomic_DNA"/>
</dbReference>
<evidence type="ECO:0000256" key="5">
    <source>
        <dbReference type="ARBA" id="ARBA00022771"/>
    </source>
</evidence>
<protein>
    <submittedName>
        <fullName evidence="12">Uncharacterized protein</fullName>
    </submittedName>
</protein>
<dbReference type="SMART" id="SM00589">
    <property type="entry name" value="PRY"/>
    <property type="match status" value="1"/>
</dbReference>
<dbReference type="InterPro" id="IPR013083">
    <property type="entry name" value="Znf_RING/FYVE/PHD"/>
</dbReference>
<dbReference type="SMART" id="SM00336">
    <property type="entry name" value="BBOX"/>
    <property type="match status" value="1"/>
</dbReference>
<evidence type="ECO:0000256" key="4">
    <source>
        <dbReference type="ARBA" id="ARBA00022723"/>
    </source>
</evidence>
<dbReference type="OrthoDB" id="654191at2759"/>
<dbReference type="PRINTS" id="PR01407">
    <property type="entry name" value="BUTYPHLNCDUF"/>
</dbReference>
<dbReference type="PROSITE" id="PS50188">
    <property type="entry name" value="B302_SPRY"/>
    <property type="match status" value="1"/>
</dbReference>
<dbReference type="SUPFAM" id="SSF57845">
    <property type="entry name" value="B-box zinc-binding domain"/>
    <property type="match status" value="1"/>
</dbReference>
<dbReference type="InterPro" id="IPR003877">
    <property type="entry name" value="SPRY_dom"/>
</dbReference>
<dbReference type="Pfam" id="PF13765">
    <property type="entry name" value="PRY"/>
    <property type="match status" value="1"/>
</dbReference>
<dbReference type="Pfam" id="PF00643">
    <property type="entry name" value="zf-B_box"/>
    <property type="match status" value="1"/>
</dbReference>
<dbReference type="InterPro" id="IPR001841">
    <property type="entry name" value="Znf_RING"/>
</dbReference>
<feature type="domain" description="RING-type" evidence="9">
    <location>
        <begin position="13"/>
        <end position="53"/>
    </location>
</feature>
<dbReference type="AlphaFoldDB" id="A0A401SQ55"/>
<evidence type="ECO:0000259" key="11">
    <source>
        <dbReference type="PROSITE" id="PS50188"/>
    </source>
</evidence>
<evidence type="ECO:0000313" key="12">
    <source>
        <dbReference type="EMBL" id="GCC32493.1"/>
    </source>
</evidence>
<dbReference type="GO" id="GO:0005737">
    <property type="term" value="C:cytoplasm"/>
    <property type="evidence" value="ECO:0007669"/>
    <property type="project" value="UniProtKB-SubCell"/>
</dbReference>
<dbReference type="Gene3D" id="3.30.40.10">
    <property type="entry name" value="Zinc/RING finger domain, C3HC4 (zinc finger)"/>
    <property type="match status" value="1"/>
</dbReference>
<evidence type="ECO:0000256" key="6">
    <source>
        <dbReference type="ARBA" id="ARBA00022833"/>
    </source>
</evidence>
<dbReference type="InterPro" id="IPR018957">
    <property type="entry name" value="Znf_C3HC4_RING-type"/>
</dbReference>
<keyword evidence="8" id="KW-0812">Transmembrane</keyword>
<keyword evidence="6" id="KW-0862">Zinc</keyword>
<dbReference type="PROSITE" id="PS00518">
    <property type="entry name" value="ZF_RING_1"/>
    <property type="match status" value="1"/>
</dbReference>
<dbReference type="FunFam" id="2.60.120.920:FF:000004">
    <property type="entry name" value="Butyrophilin subfamily 1 member A1"/>
    <property type="match status" value="1"/>
</dbReference>
<dbReference type="Proteomes" id="UP000287033">
    <property type="component" value="Unassembled WGS sequence"/>
</dbReference>
<evidence type="ECO:0000259" key="9">
    <source>
        <dbReference type="PROSITE" id="PS50089"/>
    </source>
</evidence>
<dbReference type="InterPro" id="IPR006574">
    <property type="entry name" value="PRY"/>
</dbReference>
<comment type="similarity">
    <text evidence="2">Belongs to the TRIM/RBCC family.</text>
</comment>
<dbReference type="PROSITE" id="PS50119">
    <property type="entry name" value="ZF_BBOX"/>
    <property type="match status" value="1"/>
</dbReference>
<evidence type="ECO:0000256" key="3">
    <source>
        <dbReference type="ARBA" id="ARBA00022490"/>
    </source>
</evidence>
<dbReference type="OMA" id="DSNKHKN"/>
<reference evidence="12 13" key="1">
    <citation type="journal article" date="2018" name="Nat. Ecol. Evol.">
        <title>Shark genomes provide insights into elasmobranch evolution and the origin of vertebrates.</title>
        <authorList>
            <person name="Hara Y"/>
            <person name="Yamaguchi K"/>
            <person name="Onimaru K"/>
            <person name="Kadota M"/>
            <person name="Koyanagi M"/>
            <person name="Keeley SD"/>
            <person name="Tatsumi K"/>
            <person name="Tanaka K"/>
            <person name="Motone F"/>
            <person name="Kageyama Y"/>
            <person name="Nozu R"/>
            <person name="Adachi N"/>
            <person name="Nishimura O"/>
            <person name="Nakagawa R"/>
            <person name="Tanegashima C"/>
            <person name="Kiyatake I"/>
            <person name="Matsumoto R"/>
            <person name="Murakumo K"/>
            <person name="Nishida K"/>
            <person name="Terakita A"/>
            <person name="Kuratani S"/>
            <person name="Sato K"/>
            <person name="Hyodo S Kuraku.S."/>
        </authorList>
    </citation>
    <scope>NUCLEOTIDE SEQUENCE [LARGE SCALE GENOMIC DNA]</scope>
</reference>
<dbReference type="SMART" id="SM00184">
    <property type="entry name" value="RING"/>
    <property type="match status" value="1"/>
</dbReference>
<evidence type="ECO:0000256" key="1">
    <source>
        <dbReference type="ARBA" id="ARBA00004496"/>
    </source>
</evidence>
<dbReference type="GO" id="GO:0008270">
    <property type="term" value="F:zinc ion binding"/>
    <property type="evidence" value="ECO:0007669"/>
    <property type="project" value="UniProtKB-KW"/>
</dbReference>
<organism evidence="12 13">
    <name type="scientific">Chiloscyllium punctatum</name>
    <name type="common">Brownbanded bambooshark</name>
    <name type="synonym">Hemiscyllium punctatum</name>
    <dbReference type="NCBI Taxonomy" id="137246"/>
    <lineage>
        <taxon>Eukaryota</taxon>
        <taxon>Metazoa</taxon>
        <taxon>Chordata</taxon>
        <taxon>Craniata</taxon>
        <taxon>Vertebrata</taxon>
        <taxon>Chondrichthyes</taxon>
        <taxon>Elasmobranchii</taxon>
        <taxon>Galeomorphii</taxon>
        <taxon>Galeoidea</taxon>
        <taxon>Orectolobiformes</taxon>
        <taxon>Hemiscylliidae</taxon>
        <taxon>Chiloscyllium</taxon>
    </lineage>
</organism>
<dbReference type="InterPro" id="IPR003879">
    <property type="entry name" value="Butyrophylin_SPRY"/>
</dbReference>
<feature type="domain" description="B box-type" evidence="10">
    <location>
        <begin position="122"/>
        <end position="163"/>
    </location>
</feature>
<dbReference type="InterPro" id="IPR017907">
    <property type="entry name" value="Znf_RING_CS"/>
</dbReference>
<keyword evidence="13" id="KW-1185">Reference proteome</keyword>
<dbReference type="CDD" id="cd19800">
    <property type="entry name" value="Bbox2_xNF7-like"/>
    <property type="match status" value="1"/>
</dbReference>
<dbReference type="STRING" id="137246.A0A401SQ55"/>
<keyword evidence="8" id="KW-1133">Transmembrane helix</keyword>
<dbReference type="SUPFAM" id="SSF57850">
    <property type="entry name" value="RING/U-box"/>
    <property type="match status" value="1"/>
</dbReference>
<evidence type="ECO:0000256" key="8">
    <source>
        <dbReference type="SAM" id="Phobius"/>
    </source>
</evidence>
<feature type="transmembrane region" description="Helical" evidence="8">
    <location>
        <begin position="92"/>
        <end position="110"/>
    </location>
</feature>
<dbReference type="SUPFAM" id="SSF49899">
    <property type="entry name" value="Concanavalin A-like lectins/glucanases"/>
    <property type="match status" value="1"/>
</dbReference>
<evidence type="ECO:0000256" key="2">
    <source>
        <dbReference type="ARBA" id="ARBA00008518"/>
    </source>
</evidence>
<comment type="caution">
    <text evidence="12">The sequence shown here is derived from an EMBL/GenBank/DDBJ whole genome shotgun (WGS) entry which is preliminary data.</text>
</comment>
<feature type="domain" description="B30.2/SPRY" evidence="11">
    <location>
        <begin position="306"/>
        <end position="494"/>
    </location>
</feature>
<dbReference type="InterPro" id="IPR043136">
    <property type="entry name" value="B30.2/SPRY_sf"/>
</dbReference>
<keyword evidence="3" id="KW-0963">Cytoplasm</keyword>
<evidence type="ECO:0000313" key="13">
    <source>
        <dbReference type="Proteomes" id="UP000287033"/>
    </source>
</evidence>
<accession>A0A401SQ55</accession>
<name>A0A401SQ55_CHIPU</name>
<keyword evidence="4" id="KW-0479">Metal-binding</keyword>
<dbReference type="Gene3D" id="2.60.120.920">
    <property type="match status" value="1"/>
</dbReference>
<dbReference type="InterPro" id="IPR001870">
    <property type="entry name" value="B30.2/SPRY"/>
</dbReference>
<proteinExistence type="inferred from homology"/>
<gene>
    <name evidence="12" type="ORF">chiPu_0010954</name>
</gene>
<keyword evidence="8" id="KW-0472">Membrane</keyword>